<sequence length="64" mass="7738">MYENNIRRTRLSAFIEQWPNAQVDNQGILFIYPFEVDKTMRRKDGPCYKGCEECRAEFWTQEVD</sequence>
<organism evidence="1">
    <name type="scientific">Siphoviridae sp. ctgN495</name>
    <dbReference type="NCBI Taxonomy" id="2825608"/>
    <lineage>
        <taxon>Viruses</taxon>
        <taxon>Duplodnaviria</taxon>
        <taxon>Heunggongvirae</taxon>
        <taxon>Uroviricota</taxon>
        <taxon>Caudoviricetes</taxon>
    </lineage>
</organism>
<name>A0A8S5UCV1_9CAUD</name>
<proteinExistence type="predicted"/>
<protein>
    <submittedName>
        <fullName evidence="1">Uncharacterized protein</fullName>
    </submittedName>
</protein>
<dbReference type="EMBL" id="BK016063">
    <property type="protein sequence ID" value="DAF92226.1"/>
    <property type="molecule type" value="Genomic_DNA"/>
</dbReference>
<accession>A0A8S5UCV1</accession>
<evidence type="ECO:0000313" key="1">
    <source>
        <dbReference type="EMBL" id="DAF92226.1"/>
    </source>
</evidence>
<reference evidence="1" key="1">
    <citation type="journal article" date="2021" name="Proc. Natl. Acad. Sci. U.S.A.">
        <title>A Catalog of Tens of Thousands of Viruses from Human Metagenomes Reveals Hidden Associations with Chronic Diseases.</title>
        <authorList>
            <person name="Tisza M.J."/>
            <person name="Buck C.B."/>
        </authorList>
    </citation>
    <scope>NUCLEOTIDE SEQUENCE</scope>
    <source>
        <strain evidence="1">CtgN495</strain>
    </source>
</reference>